<sequence>MQLLEERVSMGLDFPVVVLFSWVGALLYLFEFESRIPPFAARKLTHLSMGCLILSLFLRESSRNSIFAQLGVGAIATGAILLCFIRPFRFGQYRDKGIISFNLLVLAFLILGLDFGFLAPAFIADPLGAIVGRNVSSAKWIGEKTVAGSLAVLLGCLMALFRVETLVTRVSLAFLCTLLEAIGGELDNLVMNIPVFAYYFATTRGVVHGMLSVV</sequence>
<keyword evidence="2" id="KW-0548">Nucleotidyltransferase</keyword>
<dbReference type="AlphaFoldDB" id="A0A1D3DAP6"/>
<keyword evidence="1" id="KW-1133">Transmembrane helix</keyword>
<dbReference type="VEuPathDB" id="ToxoDB:LOC34619211"/>
<dbReference type="EMBL" id="JROU02000048">
    <property type="protein sequence ID" value="OEH80537.1"/>
    <property type="molecule type" value="Genomic_DNA"/>
</dbReference>
<comment type="caution">
    <text evidence="2">The sequence shown here is derived from an EMBL/GenBank/DDBJ whole genome shotgun (WGS) entry which is preliminary data.</text>
</comment>
<dbReference type="Proteomes" id="UP000095192">
    <property type="component" value="Unassembled WGS sequence"/>
</dbReference>
<protein>
    <submittedName>
        <fullName evidence="2">Phosphatidate cytidylyltransferase</fullName>
    </submittedName>
</protein>
<name>A0A1D3DAP6_9EIME</name>
<proteinExistence type="predicted"/>
<organism evidence="2 3">
    <name type="scientific">Cyclospora cayetanensis</name>
    <dbReference type="NCBI Taxonomy" id="88456"/>
    <lineage>
        <taxon>Eukaryota</taxon>
        <taxon>Sar</taxon>
        <taxon>Alveolata</taxon>
        <taxon>Apicomplexa</taxon>
        <taxon>Conoidasida</taxon>
        <taxon>Coccidia</taxon>
        <taxon>Eucoccidiorida</taxon>
        <taxon>Eimeriorina</taxon>
        <taxon>Eimeriidae</taxon>
        <taxon>Cyclospora</taxon>
    </lineage>
</organism>
<evidence type="ECO:0000313" key="3">
    <source>
        <dbReference type="Proteomes" id="UP000095192"/>
    </source>
</evidence>
<accession>A0A1D3DAP6</accession>
<keyword evidence="1" id="KW-0472">Membrane</keyword>
<dbReference type="InParanoid" id="A0A1D3DAP6"/>
<feature type="transmembrane region" description="Helical" evidence="1">
    <location>
        <begin position="12"/>
        <end position="32"/>
    </location>
</feature>
<gene>
    <name evidence="2" type="ORF">cyc_02340</name>
</gene>
<dbReference type="GO" id="GO:0016779">
    <property type="term" value="F:nucleotidyltransferase activity"/>
    <property type="evidence" value="ECO:0007669"/>
    <property type="project" value="UniProtKB-KW"/>
</dbReference>
<keyword evidence="1" id="KW-0812">Transmembrane</keyword>
<feature type="transmembrane region" description="Helical" evidence="1">
    <location>
        <begin position="144"/>
        <end position="161"/>
    </location>
</feature>
<feature type="transmembrane region" description="Helical" evidence="1">
    <location>
        <begin position="97"/>
        <end position="124"/>
    </location>
</feature>
<feature type="transmembrane region" description="Helical" evidence="1">
    <location>
        <begin position="44"/>
        <end position="60"/>
    </location>
</feature>
<keyword evidence="2" id="KW-0808">Transferase</keyword>
<evidence type="ECO:0000256" key="1">
    <source>
        <dbReference type="SAM" id="Phobius"/>
    </source>
</evidence>
<feature type="transmembrane region" description="Helical" evidence="1">
    <location>
        <begin position="66"/>
        <end position="85"/>
    </location>
</feature>
<reference evidence="2 3" key="1">
    <citation type="journal article" date="2016" name="BMC Genomics">
        <title>Comparative genomics reveals Cyclospora cayetanensis possesses coccidia-like metabolism and invasion components but unique surface antigens.</title>
        <authorList>
            <person name="Liu S."/>
            <person name="Wang L."/>
            <person name="Zheng H."/>
            <person name="Xu Z."/>
            <person name="Roellig D.M."/>
            <person name="Li N."/>
            <person name="Frace M.A."/>
            <person name="Tang K."/>
            <person name="Arrowood M.J."/>
            <person name="Moss D.M."/>
            <person name="Zhang L."/>
            <person name="Feng Y."/>
            <person name="Xiao L."/>
        </authorList>
    </citation>
    <scope>NUCLEOTIDE SEQUENCE [LARGE SCALE GENOMIC DNA]</scope>
    <source>
        <strain evidence="2 3">CHN_HEN01</strain>
    </source>
</reference>
<evidence type="ECO:0000313" key="2">
    <source>
        <dbReference type="EMBL" id="OEH80537.1"/>
    </source>
</evidence>
<keyword evidence="3" id="KW-1185">Reference proteome</keyword>
<dbReference type="VEuPathDB" id="ToxoDB:cyc_02340"/>